<dbReference type="InterPro" id="IPR010359">
    <property type="entry name" value="IrrE_HExxH"/>
</dbReference>
<evidence type="ECO:0000313" key="3">
    <source>
        <dbReference type="Proteomes" id="UP000724672"/>
    </source>
</evidence>
<dbReference type="Pfam" id="PF06114">
    <property type="entry name" value="Peptidase_M78"/>
    <property type="match status" value="1"/>
</dbReference>
<dbReference type="Proteomes" id="UP000724672">
    <property type="component" value="Unassembled WGS sequence"/>
</dbReference>
<proteinExistence type="predicted"/>
<dbReference type="AlphaFoldDB" id="A0A942UWG8"/>
<organism evidence="2 3">
    <name type="scientific">Anaeromonas frigoriresistens</name>
    <dbReference type="NCBI Taxonomy" id="2683708"/>
    <lineage>
        <taxon>Bacteria</taxon>
        <taxon>Bacillati</taxon>
        <taxon>Bacillota</taxon>
        <taxon>Tissierellia</taxon>
        <taxon>Tissierellales</taxon>
        <taxon>Thermohalobacteraceae</taxon>
        <taxon>Anaeromonas</taxon>
    </lineage>
</organism>
<evidence type="ECO:0000313" key="2">
    <source>
        <dbReference type="EMBL" id="MBS4538181.1"/>
    </source>
</evidence>
<dbReference type="RefSeq" id="WP_203366109.1">
    <property type="nucleotide sequence ID" value="NZ_WSFT01000029.1"/>
</dbReference>
<reference evidence="2" key="1">
    <citation type="submission" date="2019-12" db="EMBL/GenBank/DDBJ databases">
        <title>Clostridiaceae gen. nov. sp. nov., isolated from sediment in Xinjiang, China.</title>
        <authorList>
            <person name="Zhang R."/>
        </authorList>
    </citation>
    <scope>NUCLEOTIDE SEQUENCE</scope>
    <source>
        <strain evidence="2">D2Q-11</strain>
    </source>
</reference>
<gene>
    <name evidence="2" type="ORF">GOQ27_06885</name>
</gene>
<feature type="domain" description="IrrE N-terminal-like" evidence="1">
    <location>
        <begin position="10"/>
        <end position="122"/>
    </location>
</feature>
<sequence length="152" mass="17881">MYEILIKESEDEGVEIIEMPFKGNIKGLYSDNVIAINKNIETDKEKKCILAEELGHHYTSSGDILDQSKVENRKQERRARAWGYSKLVSIELLIAAFKDDVTNRYELSKYLDVTEEYIDEALKYYKEKYGLSHRVNNFIVYFEPLSILEIWE</sequence>
<dbReference type="EMBL" id="WSFT01000029">
    <property type="protein sequence ID" value="MBS4538181.1"/>
    <property type="molecule type" value="Genomic_DNA"/>
</dbReference>
<evidence type="ECO:0000259" key="1">
    <source>
        <dbReference type="Pfam" id="PF06114"/>
    </source>
</evidence>
<name>A0A942UWG8_9FIRM</name>
<accession>A0A942UWG8</accession>
<comment type="caution">
    <text evidence="2">The sequence shown here is derived from an EMBL/GenBank/DDBJ whole genome shotgun (WGS) entry which is preliminary data.</text>
</comment>
<protein>
    <submittedName>
        <fullName evidence="2">ImmA/IrrE family metallo-endopeptidase</fullName>
    </submittedName>
</protein>
<keyword evidence="3" id="KW-1185">Reference proteome</keyword>